<comment type="caution">
    <text evidence="5">The sequence shown here is derived from an EMBL/GenBank/DDBJ whole genome shotgun (WGS) entry which is preliminary data.</text>
</comment>
<dbReference type="SUPFAM" id="SSF50129">
    <property type="entry name" value="GroES-like"/>
    <property type="match status" value="1"/>
</dbReference>
<dbReference type="GO" id="GO:0016491">
    <property type="term" value="F:oxidoreductase activity"/>
    <property type="evidence" value="ECO:0007669"/>
    <property type="project" value="UniProtKB-KW"/>
</dbReference>
<dbReference type="SMART" id="SM00829">
    <property type="entry name" value="PKS_ER"/>
    <property type="match status" value="1"/>
</dbReference>
<dbReference type="InterPro" id="IPR036291">
    <property type="entry name" value="NAD(P)-bd_dom_sf"/>
</dbReference>
<dbReference type="InterPro" id="IPR050129">
    <property type="entry name" value="Zn_alcohol_dh"/>
</dbReference>
<gene>
    <name evidence="5" type="ORF">H8S45_05860</name>
</gene>
<feature type="domain" description="Enoyl reductase (ER)" evidence="4">
    <location>
        <begin position="9"/>
        <end position="338"/>
    </location>
</feature>
<keyword evidence="1" id="KW-0479">Metal-binding</keyword>
<sequence length="340" mass="36828">MTNQSVLMTAPGEIQIVEAPMPVRKEGEALLELLYGGLCGSDLGAYRGTYAYAKYPNVPGHEFSAKVVEIGENEAGLRSGDIVTANPYFNCGTCYSCRRGLVNCCVDNQTMGVQRAGAYSRFITMPVERLYPVGKLEPKLAALVEPFAIGYHGVQQAMIQPDDRVLVVGAGTIGIFTMLAAKQKGARVYITDVAEEKLRIAQKMGADGVLLNDSPEHFAEQAAQITQGDGFDGALEAVGMPETLQLCLDHAAHGGHVVVIGISKRHLDLDSNIIQKKELMIRGSRNAQKQDFLDLIAWVTENQQAVAPMITDLYPFTQAADAFREFAAGAATKLKVMLQF</sequence>
<keyword evidence="3" id="KW-0560">Oxidoreductase</keyword>
<reference evidence="5" key="1">
    <citation type="submission" date="2020-08" db="EMBL/GenBank/DDBJ databases">
        <title>Genome public.</title>
        <authorList>
            <person name="Liu C."/>
            <person name="Sun Q."/>
        </authorList>
    </citation>
    <scope>NUCLEOTIDE SEQUENCE</scope>
    <source>
        <strain evidence="5">NSJ-28</strain>
    </source>
</reference>
<keyword evidence="6" id="KW-1185">Reference proteome</keyword>
<dbReference type="EMBL" id="JACOPL010000004">
    <property type="protein sequence ID" value="MBC5724981.1"/>
    <property type="molecule type" value="Genomic_DNA"/>
</dbReference>
<evidence type="ECO:0000313" key="5">
    <source>
        <dbReference type="EMBL" id="MBC5724981.1"/>
    </source>
</evidence>
<evidence type="ECO:0000256" key="1">
    <source>
        <dbReference type="ARBA" id="ARBA00022723"/>
    </source>
</evidence>
<dbReference type="Gene3D" id="3.90.180.10">
    <property type="entry name" value="Medium-chain alcohol dehydrogenases, catalytic domain"/>
    <property type="match status" value="1"/>
</dbReference>
<dbReference type="Proteomes" id="UP000606499">
    <property type="component" value="Unassembled WGS sequence"/>
</dbReference>
<dbReference type="InterPro" id="IPR020843">
    <property type="entry name" value="ER"/>
</dbReference>
<protein>
    <submittedName>
        <fullName evidence="5">Zinc-binding alcohol dehydrogenase family protein</fullName>
    </submittedName>
</protein>
<organism evidence="5 6">
    <name type="scientific">Agathobaculum faecis</name>
    <dbReference type="NCBI Taxonomy" id="2763013"/>
    <lineage>
        <taxon>Bacteria</taxon>
        <taxon>Bacillati</taxon>
        <taxon>Bacillota</taxon>
        <taxon>Clostridia</taxon>
        <taxon>Eubacteriales</taxon>
        <taxon>Butyricicoccaceae</taxon>
        <taxon>Agathobaculum</taxon>
    </lineage>
</organism>
<dbReference type="Gene3D" id="3.40.50.720">
    <property type="entry name" value="NAD(P)-binding Rossmann-like Domain"/>
    <property type="match status" value="1"/>
</dbReference>
<dbReference type="Pfam" id="PF08240">
    <property type="entry name" value="ADH_N"/>
    <property type="match status" value="1"/>
</dbReference>
<dbReference type="CDD" id="cd08261">
    <property type="entry name" value="Zn_ADH7"/>
    <property type="match status" value="1"/>
</dbReference>
<dbReference type="InterPro" id="IPR013154">
    <property type="entry name" value="ADH-like_N"/>
</dbReference>
<name>A0A923RW90_9FIRM</name>
<dbReference type="PANTHER" id="PTHR43401:SF2">
    <property type="entry name" value="L-THREONINE 3-DEHYDROGENASE"/>
    <property type="match status" value="1"/>
</dbReference>
<keyword evidence="2" id="KW-0862">Zinc</keyword>
<proteinExistence type="predicted"/>
<evidence type="ECO:0000256" key="2">
    <source>
        <dbReference type="ARBA" id="ARBA00022833"/>
    </source>
</evidence>
<dbReference type="RefSeq" id="WP_107630700.1">
    <property type="nucleotide sequence ID" value="NZ_JACOPL010000004.1"/>
</dbReference>
<evidence type="ECO:0000256" key="3">
    <source>
        <dbReference type="ARBA" id="ARBA00023002"/>
    </source>
</evidence>
<dbReference type="AlphaFoldDB" id="A0A923RW90"/>
<accession>A0A923RW90</accession>
<dbReference type="PANTHER" id="PTHR43401">
    <property type="entry name" value="L-THREONINE 3-DEHYDROGENASE"/>
    <property type="match status" value="1"/>
</dbReference>
<evidence type="ECO:0000313" key="6">
    <source>
        <dbReference type="Proteomes" id="UP000606499"/>
    </source>
</evidence>
<dbReference type="GO" id="GO:0046872">
    <property type="term" value="F:metal ion binding"/>
    <property type="evidence" value="ECO:0007669"/>
    <property type="project" value="UniProtKB-KW"/>
</dbReference>
<dbReference type="InterPro" id="IPR011032">
    <property type="entry name" value="GroES-like_sf"/>
</dbReference>
<evidence type="ECO:0000259" key="4">
    <source>
        <dbReference type="SMART" id="SM00829"/>
    </source>
</evidence>
<dbReference type="SUPFAM" id="SSF51735">
    <property type="entry name" value="NAD(P)-binding Rossmann-fold domains"/>
    <property type="match status" value="1"/>
</dbReference>
<dbReference type="InterPro" id="IPR013149">
    <property type="entry name" value="ADH-like_C"/>
</dbReference>
<dbReference type="Pfam" id="PF00107">
    <property type="entry name" value="ADH_zinc_N"/>
    <property type="match status" value="1"/>
</dbReference>